<dbReference type="EMBL" id="JH927046">
    <property type="protein sequence ID" value="EKE39998.1"/>
    <property type="molecule type" value="Genomic_DNA"/>
</dbReference>
<dbReference type="GeneID" id="20073844"/>
<name>K2GXK5_ENTNP</name>
<accession>K2GXK5</accession>
<dbReference type="Proteomes" id="UP000006769">
    <property type="component" value="Unassembled WGS sequence"/>
</dbReference>
<dbReference type="VEuPathDB" id="AmoebaDB:ENU1_106230"/>
<dbReference type="SUPFAM" id="SSF47923">
    <property type="entry name" value="Ypt/Rab-GAP domain of gyp1p"/>
    <property type="match status" value="1"/>
</dbReference>
<sequence length="331" mass="38733">MSLTTYDNDFNLEELNDISEFNIGSPESTKPNISNEFLDIGSDWDTAFEEEEKNKEEEKEKPKDIKQLKTLKNVEIDYHEDSISSVFKNKIGNFFELRKSVLVEGFKEDEKELRAKVWAILLKRKPLNTDEYIQYCNLSRLNQTIIELTQNKIVQKISNAIVNWFDKRNQQWYNINTIIHLINVFLSVTNELNTFYCCIAFLSKQSIHYSNKKAWKYALISILSIVDMDLCLHIVQHIDVVEPWLQSYCLTLYSLDDSLKLMDYLIATHPSFCLYVISALIVSYHSELLQSTSIESDLKSLKPISINKILHFSNMLYTQSYVSVRNYIDLL</sequence>
<evidence type="ECO:0000313" key="1">
    <source>
        <dbReference type="EMBL" id="EKE39998.1"/>
    </source>
</evidence>
<organism evidence="1 2">
    <name type="scientific">Entamoeba nuttalli (strain P19)</name>
    <name type="common">Amoeba</name>
    <dbReference type="NCBI Taxonomy" id="1076696"/>
    <lineage>
        <taxon>Eukaryota</taxon>
        <taxon>Amoebozoa</taxon>
        <taxon>Evosea</taxon>
        <taxon>Archamoebae</taxon>
        <taxon>Mastigamoebida</taxon>
        <taxon>Entamoebidae</taxon>
        <taxon>Entamoeba</taxon>
    </lineage>
</organism>
<dbReference type="AlphaFoldDB" id="K2GXK5"/>
<dbReference type="OMA" id="ENTIEWE"/>
<dbReference type="InterPro" id="IPR035969">
    <property type="entry name" value="Rab-GAP_TBC_sf"/>
</dbReference>
<evidence type="ECO:0008006" key="3">
    <source>
        <dbReference type="Google" id="ProtNLM"/>
    </source>
</evidence>
<reference evidence="1 2" key="1">
    <citation type="submission" date="2011-11" db="EMBL/GenBank/DDBJ databases">
        <authorList>
            <person name="Hannick L."/>
            <person name="Karamycheva S."/>
            <person name="Lorenzi H."/>
            <person name="Caler E."/>
        </authorList>
    </citation>
    <scope>NUCLEOTIDE SEQUENCE [LARGE SCALE GENOMIC DNA]</scope>
    <source>
        <strain evidence="1 2">P19</strain>
    </source>
</reference>
<dbReference type="OrthoDB" id="28444at2759"/>
<protein>
    <recommendedName>
        <fullName evidence="3">Rab-GAP TBC domain-containing protein</fullName>
    </recommendedName>
</protein>
<proteinExistence type="predicted"/>
<gene>
    <name evidence="1" type="ORF">ENU1_106230</name>
</gene>
<evidence type="ECO:0000313" key="2">
    <source>
        <dbReference type="Proteomes" id="UP000006769"/>
    </source>
</evidence>
<dbReference type="RefSeq" id="XP_008857668.1">
    <property type="nucleotide sequence ID" value="XM_008859446.1"/>
</dbReference>
<dbReference type="Gene3D" id="1.10.472.80">
    <property type="entry name" value="Ypt/Rab-GAP domain of gyp1p, domain 3"/>
    <property type="match status" value="1"/>
</dbReference>